<dbReference type="Pfam" id="PF00300">
    <property type="entry name" value="His_Phos_1"/>
    <property type="match status" value="1"/>
</dbReference>
<dbReference type="SMART" id="SM00855">
    <property type="entry name" value="PGAM"/>
    <property type="match status" value="1"/>
</dbReference>
<name>A0ABU2JJW5_9ACTN</name>
<protein>
    <submittedName>
        <fullName evidence="1">Histidine phosphatase family protein</fullName>
        <ecNumber evidence="1">3.1.3.-</ecNumber>
    </submittedName>
</protein>
<reference evidence="2" key="1">
    <citation type="submission" date="2023-07" db="EMBL/GenBank/DDBJ databases">
        <title>30 novel species of actinomycetes from the DSMZ collection.</title>
        <authorList>
            <person name="Nouioui I."/>
        </authorList>
    </citation>
    <scope>NUCLEOTIDE SEQUENCE [LARGE SCALE GENOMIC DNA]</scope>
    <source>
        <strain evidence="2">DSM 44399</strain>
    </source>
</reference>
<evidence type="ECO:0000313" key="1">
    <source>
        <dbReference type="EMBL" id="MDT0264533.1"/>
    </source>
</evidence>
<proteinExistence type="predicted"/>
<dbReference type="Gene3D" id="3.40.50.1240">
    <property type="entry name" value="Phosphoglycerate mutase-like"/>
    <property type="match status" value="1"/>
</dbReference>
<dbReference type="RefSeq" id="WP_311425667.1">
    <property type="nucleotide sequence ID" value="NZ_JAVREH010000144.1"/>
</dbReference>
<organism evidence="1 2">
    <name type="scientific">Jatrophihabitans lederbergiae</name>
    <dbReference type="NCBI Taxonomy" id="3075547"/>
    <lineage>
        <taxon>Bacteria</taxon>
        <taxon>Bacillati</taxon>
        <taxon>Actinomycetota</taxon>
        <taxon>Actinomycetes</taxon>
        <taxon>Jatrophihabitantales</taxon>
        <taxon>Jatrophihabitantaceae</taxon>
        <taxon>Jatrophihabitans</taxon>
    </lineage>
</organism>
<accession>A0ABU2JJW5</accession>
<dbReference type="InterPro" id="IPR050275">
    <property type="entry name" value="PGM_Phosphatase"/>
</dbReference>
<keyword evidence="1" id="KW-0378">Hydrolase</keyword>
<dbReference type="InterPro" id="IPR013078">
    <property type="entry name" value="His_Pase_superF_clade-1"/>
</dbReference>
<gene>
    <name evidence="1" type="ORF">RM423_24590</name>
</gene>
<dbReference type="InterPro" id="IPR029033">
    <property type="entry name" value="His_PPase_superfam"/>
</dbReference>
<evidence type="ECO:0000313" key="2">
    <source>
        <dbReference type="Proteomes" id="UP001183176"/>
    </source>
</evidence>
<dbReference type="Proteomes" id="UP001183176">
    <property type="component" value="Unassembled WGS sequence"/>
</dbReference>
<dbReference type="EC" id="3.1.3.-" evidence="1"/>
<sequence length="219" mass="24996">MTAIVHLVRHGEVVNPHQLLYGRLPGFPLSSLGRRHAEEFSSEFCERPIAEVISSPLERAQETGGILAKLLGVQLRTDTRLVESWARFEGRKFKYRPYFRPAEWRYYLNPWKPTWGEPFFDIAERMAAAVLDARPAGGQGEVICVSHAATIYTVRRYFEGRRIQHLSSARIVDYLSATSICFEGDVVTDVSYREFPKRHSSDGRSLARNFHAAPVGRRC</sequence>
<dbReference type="CDD" id="cd07067">
    <property type="entry name" value="HP_PGM_like"/>
    <property type="match status" value="1"/>
</dbReference>
<dbReference type="GO" id="GO:0016787">
    <property type="term" value="F:hydrolase activity"/>
    <property type="evidence" value="ECO:0007669"/>
    <property type="project" value="UniProtKB-KW"/>
</dbReference>
<comment type="caution">
    <text evidence="1">The sequence shown here is derived from an EMBL/GenBank/DDBJ whole genome shotgun (WGS) entry which is preliminary data.</text>
</comment>
<dbReference type="PANTHER" id="PTHR48100:SF51">
    <property type="entry name" value="PHOSPHOGLYCERATE MUTASE"/>
    <property type="match status" value="1"/>
</dbReference>
<dbReference type="EMBL" id="JAVREH010000144">
    <property type="protein sequence ID" value="MDT0264533.1"/>
    <property type="molecule type" value="Genomic_DNA"/>
</dbReference>
<dbReference type="SUPFAM" id="SSF53254">
    <property type="entry name" value="Phosphoglycerate mutase-like"/>
    <property type="match status" value="1"/>
</dbReference>
<dbReference type="PANTHER" id="PTHR48100">
    <property type="entry name" value="BROAD-SPECIFICITY PHOSPHATASE YOR283W-RELATED"/>
    <property type="match status" value="1"/>
</dbReference>
<keyword evidence="2" id="KW-1185">Reference proteome</keyword>